<dbReference type="GO" id="GO:0003682">
    <property type="term" value="F:chromatin binding"/>
    <property type="evidence" value="ECO:0007669"/>
    <property type="project" value="TreeGrafter"/>
</dbReference>
<dbReference type="GO" id="GO:0000118">
    <property type="term" value="C:histone deacetylase complex"/>
    <property type="evidence" value="ECO:0007669"/>
    <property type="project" value="TreeGrafter"/>
</dbReference>
<dbReference type="FunFam" id="3.30.40.10:FF:000001">
    <property type="entry name" value="chromodomain-helicase-DNA-binding protein 3 isoform X1"/>
    <property type="match status" value="1"/>
</dbReference>
<keyword evidence="8" id="KW-0804">Transcription</keyword>
<dbReference type="PANTHER" id="PTHR24102:SF6">
    <property type="entry name" value="PHD FINGER PROTEIN 21A"/>
    <property type="match status" value="1"/>
</dbReference>
<evidence type="ECO:0000256" key="3">
    <source>
        <dbReference type="ARBA" id="ARBA00022723"/>
    </source>
</evidence>
<evidence type="ECO:0000256" key="11">
    <source>
        <dbReference type="SAM" id="Coils"/>
    </source>
</evidence>
<keyword evidence="6" id="KW-0805">Transcription regulation</keyword>
<dbReference type="GO" id="GO:0008270">
    <property type="term" value="F:zinc ion binding"/>
    <property type="evidence" value="ECO:0007669"/>
    <property type="project" value="UniProtKB-KW"/>
</dbReference>
<evidence type="ECO:0000256" key="7">
    <source>
        <dbReference type="ARBA" id="ARBA00023125"/>
    </source>
</evidence>
<dbReference type="PROSITE" id="PS50016">
    <property type="entry name" value="ZF_PHD_2"/>
    <property type="match status" value="1"/>
</dbReference>
<proteinExistence type="predicted"/>
<keyword evidence="7" id="KW-0238">DNA-binding</keyword>
<evidence type="ECO:0000256" key="2">
    <source>
        <dbReference type="ARBA" id="ARBA00022553"/>
    </source>
</evidence>
<comment type="subcellular location">
    <subcellularLocation>
        <location evidence="1">Nucleus</location>
    </subcellularLocation>
</comment>
<dbReference type="InterPro" id="IPR019786">
    <property type="entry name" value="Zinc_finger_PHD-type_CS"/>
</dbReference>
<reference evidence="13" key="1">
    <citation type="submission" date="2025-08" db="UniProtKB">
        <authorList>
            <consortium name="Ensembl"/>
        </authorList>
    </citation>
    <scope>IDENTIFICATION</scope>
</reference>
<dbReference type="Ensembl" id="ENSCCRT00010051319.1">
    <property type="protein sequence ID" value="ENSCCRP00010046821.1"/>
    <property type="gene ID" value="ENSCCRG00010019816.1"/>
</dbReference>
<dbReference type="SMART" id="SM00249">
    <property type="entry name" value="PHD"/>
    <property type="match status" value="1"/>
</dbReference>
<reference evidence="13" key="2">
    <citation type="submission" date="2025-09" db="UniProtKB">
        <authorList>
            <consortium name="Ensembl"/>
        </authorList>
    </citation>
    <scope>IDENTIFICATION</scope>
</reference>
<organism evidence="13 14">
    <name type="scientific">Cyprinus carpio</name>
    <name type="common">Common carp</name>
    <dbReference type="NCBI Taxonomy" id="7962"/>
    <lineage>
        <taxon>Eukaryota</taxon>
        <taxon>Metazoa</taxon>
        <taxon>Chordata</taxon>
        <taxon>Craniata</taxon>
        <taxon>Vertebrata</taxon>
        <taxon>Euteleostomi</taxon>
        <taxon>Actinopterygii</taxon>
        <taxon>Neopterygii</taxon>
        <taxon>Teleostei</taxon>
        <taxon>Ostariophysi</taxon>
        <taxon>Cypriniformes</taxon>
        <taxon>Cyprinidae</taxon>
        <taxon>Cyprininae</taxon>
        <taxon>Cyprinus</taxon>
    </lineage>
</organism>
<dbReference type="PANTHER" id="PTHR24102">
    <property type="entry name" value="PHD FINGER PROTEIN"/>
    <property type="match status" value="1"/>
</dbReference>
<dbReference type="InterPro" id="IPR013083">
    <property type="entry name" value="Znf_RING/FYVE/PHD"/>
</dbReference>
<dbReference type="GO" id="GO:0003677">
    <property type="term" value="F:DNA binding"/>
    <property type="evidence" value="ECO:0007669"/>
    <property type="project" value="UniProtKB-KW"/>
</dbReference>
<evidence type="ECO:0000259" key="12">
    <source>
        <dbReference type="PROSITE" id="PS50016"/>
    </source>
</evidence>
<keyword evidence="5" id="KW-0862">Zinc</keyword>
<keyword evidence="14" id="KW-1185">Reference proteome</keyword>
<dbReference type="Proteomes" id="UP000694427">
    <property type="component" value="Unplaced"/>
</dbReference>
<keyword evidence="9" id="KW-0539">Nucleus</keyword>
<keyword evidence="2" id="KW-0597">Phosphoprotein</keyword>
<evidence type="ECO:0000313" key="14">
    <source>
        <dbReference type="Proteomes" id="UP000694427"/>
    </source>
</evidence>
<name>A0A8C1QKC6_CYPCA</name>
<dbReference type="Gene3D" id="3.30.40.10">
    <property type="entry name" value="Zinc/RING finger domain, C3HC4 (zinc finger)"/>
    <property type="match status" value="1"/>
</dbReference>
<evidence type="ECO:0000256" key="4">
    <source>
        <dbReference type="ARBA" id="ARBA00022771"/>
    </source>
</evidence>
<dbReference type="CDD" id="cd15523">
    <property type="entry name" value="PHD_PHF21A"/>
    <property type="match status" value="1"/>
</dbReference>
<feature type="coiled-coil region" evidence="11">
    <location>
        <begin position="7"/>
        <end position="34"/>
    </location>
</feature>
<evidence type="ECO:0000256" key="10">
    <source>
        <dbReference type="PROSITE-ProRule" id="PRU00146"/>
    </source>
</evidence>
<feature type="coiled-coil region" evidence="11">
    <location>
        <begin position="457"/>
        <end position="495"/>
    </location>
</feature>
<dbReference type="InterPro" id="IPR011011">
    <property type="entry name" value="Znf_FYVE_PHD"/>
</dbReference>
<protein>
    <submittedName>
        <fullName evidence="13">PHD finger protein 21Ab</fullName>
    </submittedName>
</protein>
<dbReference type="GO" id="GO:0000122">
    <property type="term" value="P:negative regulation of transcription by RNA polymerase II"/>
    <property type="evidence" value="ECO:0007669"/>
    <property type="project" value="TreeGrafter"/>
</dbReference>
<dbReference type="PROSITE" id="PS01359">
    <property type="entry name" value="ZF_PHD_1"/>
    <property type="match status" value="1"/>
</dbReference>
<evidence type="ECO:0000256" key="5">
    <source>
        <dbReference type="ARBA" id="ARBA00022833"/>
    </source>
</evidence>
<feature type="domain" description="PHD-type" evidence="12">
    <location>
        <begin position="383"/>
        <end position="430"/>
    </location>
</feature>
<keyword evidence="11" id="KW-0175">Coiled coil</keyword>
<sequence length="564" mass="61773">MKQDPQNADLKKQLHELQAKITALSEKQKKVVEQLRKELLVKQEPDLKPQMLPATADGKTVLLTPACPPSQPPTGPPHNQGAPQTLTVTPVITAKTLPLVLKAATSTMPASMATQRPTVAMVTAISNPPRPGINSDSQSTPINLQVAGKLPNQDTDAGTRIVSKNVIVAATTSAQPIKVPQFVPPPRLTPRPTFQPQVRPKPPMPINVPIAPAPPPPMVAAPLIQRPLMLTTKLTPSLPASAGPIHQVHIVNGQQCATIDKTTTAVTSGTTQVTGIVISPAQTLKISNLNSDLKVSAPVSKVKREESPQKLAFMVSLGLVTHDHLEEIQSRRQERKRRTTANPVYSGAVFEPERKKSAVTYLNTPLHQGTRKRGLYLPGDIHEDFCTVCRRSGQLLMCDTCSRVYHLDCLDPPLKNIPKGMWICPKCQDQILKKEEAIPWPGTLAIVHSYIAYKEAKEEEKQKLMKWSAELKLEREQLEQRVKQLSNSITKCMETKNSILARQKDMQASLDKVKHLNPVVATPLISFLHSTSCPHSPVSCRSVPSPSHLRLISGRAHGKASRDL</sequence>
<evidence type="ECO:0000313" key="13">
    <source>
        <dbReference type="Ensembl" id="ENSCCRP00010046821.1"/>
    </source>
</evidence>
<dbReference type="Pfam" id="PF00628">
    <property type="entry name" value="PHD"/>
    <property type="match status" value="1"/>
</dbReference>
<dbReference type="SUPFAM" id="SSF57903">
    <property type="entry name" value="FYVE/PHD zinc finger"/>
    <property type="match status" value="1"/>
</dbReference>
<evidence type="ECO:0000256" key="9">
    <source>
        <dbReference type="ARBA" id="ARBA00023242"/>
    </source>
</evidence>
<dbReference type="InterPro" id="IPR001965">
    <property type="entry name" value="Znf_PHD"/>
</dbReference>
<evidence type="ECO:0000256" key="1">
    <source>
        <dbReference type="ARBA" id="ARBA00004123"/>
    </source>
</evidence>
<accession>A0A8C1QKC6</accession>
<dbReference type="AlphaFoldDB" id="A0A8C1QKC6"/>
<evidence type="ECO:0000256" key="8">
    <source>
        <dbReference type="ARBA" id="ARBA00023163"/>
    </source>
</evidence>
<keyword evidence="3" id="KW-0479">Metal-binding</keyword>
<keyword evidence="4 10" id="KW-0863">Zinc-finger</keyword>
<evidence type="ECO:0000256" key="6">
    <source>
        <dbReference type="ARBA" id="ARBA00023015"/>
    </source>
</evidence>
<dbReference type="InterPro" id="IPR019787">
    <property type="entry name" value="Znf_PHD-finger"/>
</dbReference>